<evidence type="ECO:0000256" key="12">
    <source>
        <dbReference type="ARBA" id="ARBA00023277"/>
    </source>
</evidence>
<keyword evidence="9" id="KW-0146">Chitin degradation</keyword>
<proteinExistence type="inferred from homology"/>
<keyword evidence="23" id="KW-1185">Reference proteome</keyword>
<dbReference type="PANTHER" id="PTHR45708:SF47">
    <property type="entry name" value="ENDOCHITINASE A"/>
    <property type="match status" value="1"/>
</dbReference>
<dbReference type="EC" id="3.2.1.14" evidence="3"/>
<dbReference type="Gene3D" id="3.20.20.80">
    <property type="entry name" value="Glycosidases"/>
    <property type="match status" value="1"/>
</dbReference>
<comment type="similarity">
    <text evidence="16">Belongs to the glycosyl hydrolase 18 family. Chitinase class III subfamily.</text>
</comment>
<feature type="domain" description="LysM" evidence="20">
    <location>
        <begin position="403"/>
        <end position="448"/>
    </location>
</feature>
<evidence type="ECO:0000256" key="18">
    <source>
        <dbReference type="SAM" id="MobiDB-lite"/>
    </source>
</evidence>
<dbReference type="AlphaFoldDB" id="A0A2J6PS70"/>
<evidence type="ECO:0000256" key="1">
    <source>
        <dbReference type="ARBA" id="ARBA00000822"/>
    </source>
</evidence>
<feature type="signal peptide" evidence="19">
    <location>
        <begin position="1"/>
        <end position="21"/>
    </location>
</feature>
<evidence type="ECO:0000256" key="2">
    <source>
        <dbReference type="ARBA" id="ARBA00004609"/>
    </source>
</evidence>
<dbReference type="PANTHER" id="PTHR45708">
    <property type="entry name" value="ENDOCHITINASE"/>
    <property type="match status" value="1"/>
</dbReference>
<dbReference type="SMART" id="SM00257">
    <property type="entry name" value="LysM"/>
    <property type="match status" value="4"/>
</dbReference>
<feature type="region of interest" description="Disordered" evidence="18">
    <location>
        <begin position="599"/>
        <end position="622"/>
    </location>
</feature>
<evidence type="ECO:0000256" key="15">
    <source>
        <dbReference type="ARBA" id="ARBA00023326"/>
    </source>
</evidence>
<keyword evidence="12" id="KW-0119">Carbohydrate metabolism</keyword>
<dbReference type="InterPro" id="IPR036779">
    <property type="entry name" value="LysM_dom_sf"/>
</dbReference>
<dbReference type="InterPro" id="IPR018392">
    <property type="entry name" value="LysM"/>
</dbReference>
<dbReference type="InterPro" id="IPR001223">
    <property type="entry name" value="Glyco_hydro18_cat"/>
</dbReference>
<dbReference type="InterPro" id="IPR045321">
    <property type="entry name" value="Cts1-like"/>
</dbReference>
<protein>
    <recommendedName>
        <fullName evidence="3">chitinase</fullName>
        <ecNumber evidence="3">3.2.1.14</ecNumber>
    </recommendedName>
</protein>
<keyword evidence="6" id="KW-0147">Chitin-binding</keyword>
<keyword evidence="8 17" id="KW-0378">Hydrolase</keyword>
<dbReference type="Proteomes" id="UP000235672">
    <property type="component" value="Unassembled WGS sequence"/>
</dbReference>
<keyword evidence="13" id="KW-0449">Lipoprotein</keyword>
<evidence type="ECO:0000256" key="3">
    <source>
        <dbReference type="ARBA" id="ARBA00012729"/>
    </source>
</evidence>
<evidence type="ECO:0000256" key="7">
    <source>
        <dbReference type="ARBA" id="ARBA00022729"/>
    </source>
</evidence>
<feature type="compositionally biased region" description="Low complexity" evidence="18">
    <location>
        <begin position="678"/>
        <end position="729"/>
    </location>
</feature>
<dbReference type="GO" id="GO:0008061">
    <property type="term" value="F:chitin binding"/>
    <property type="evidence" value="ECO:0007669"/>
    <property type="project" value="UniProtKB-KW"/>
</dbReference>
<dbReference type="Pfam" id="PF01476">
    <property type="entry name" value="LysM"/>
    <property type="match status" value="4"/>
</dbReference>
<evidence type="ECO:0000256" key="14">
    <source>
        <dbReference type="ARBA" id="ARBA00023295"/>
    </source>
</evidence>
<gene>
    <name evidence="22" type="ORF">NA56DRAFT_708351</name>
</gene>
<evidence type="ECO:0000313" key="23">
    <source>
        <dbReference type="Proteomes" id="UP000235672"/>
    </source>
</evidence>
<dbReference type="GO" id="GO:0098552">
    <property type="term" value="C:side of membrane"/>
    <property type="evidence" value="ECO:0007669"/>
    <property type="project" value="UniProtKB-KW"/>
</dbReference>
<comment type="catalytic activity">
    <reaction evidence="1">
        <text>Random endo-hydrolysis of N-acetyl-beta-D-glucosaminide (1-&gt;4)-beta-linkages in chitin and chitodextrins.</text>
        <dbReference type="EC" id="3.2.1.14"/>
    </reaction>
</comment>
<evidence type="ECO:0000256" key="8">
    <source>
        <dbReference type="ARBA" id="ARBA00022801"/>
    </source>
</evidence>
<evidence type="ECO:0000256" key="9">
    <source>
        <dbReference type="ARBA" id="ARBA00023024"/>
    </source>
</evidence>
<feature type="domain" description="GH18" evidence="21">
    <location>
        <begin position="29"/>
        <end position="357"/>
    </location>
</feature>
<dbReference type="EMBL" id="KZ613503">
    <property type="protein sequence ID" value="PMD16786.1"/>
    <property type="molecule type" value="Genomic_DNA"/>
</dbReference>
<dbReference type="Gene3D" id="3.10.350.10">
    <property type="entry name" value="LysM domain"/>
    <property type="match status" value="4"/>
</dbReference>
<keyword evidence="7 19" id="KW-0732">Signal</keyword>
<dbReference type="GO" id="GO:0000272">
    <property type="term" value="P:polysaccharide catabolic process"/>
    <property type="evidence" value="ECO:0007669"/>
    <property type="project" value="UniProtKB-KW"/>
</dbReference>
<evidence type="ECO:0000259" key="20">
    <source>
        <dbReference type="PROSITE" id="PS51782"/>
    </source>
</evidence>
<dbReference type="GO" id="GO:0005576">
    <property type="term" value="C:extracellular region"/>
    <property type="evidence" value="ECO:0007669"/>
    <property type="project" value="TreeGrafter"/>
</dbReference>
<dbReference type="GO" id="GO:0006032">
    <property type="term" value="P:chitin catabolic process"/>
    <property type="evidence" value="ECO:0007669"/>
    <property type="project" value="UniProtKB-KW"/>
</dbReference>
<evidence type="ECO:0000256" key="4">
    <source>
        <dbReference type="ARBA" id="ARBA00022475"/>
    </source>
</evidence>
<evidence type="ECO:0000313" key="22">
    <source>
        <dbReference type="EMBL" id="PMD16786.1"/>
    </source>
</evidence>
<dbReference type="PROSITE" id="PS51782">
    <property type="entry name" value="LYSM"/>
    <property type="match status" value="4"/>
</dbReference>
<comment type="subcellular location">
    <subcellularLocation>
        <location evidence="2">Cell membrane</location>
        <topology evidence="2">Lipid-anchor</topology>
        <topology evidence="2">GPI-anchor</topology>
    </subcellularLocation>
</comment>
<dbReference type="InterPro" id="IPR017853">
    <property type="entry name" value="GH"/>
</dbReference>
<dbReference type="OrthoDB" id="6020543at2759"/>
<name>A0A2J6PS70_9HELO</name>
<dbReference type="Pfam" id="PF00704">
    <property type="entry name" value="Glyco_hydro_18"/>
    <property type="match status" value="1"/>
</dbReference>
<keyword evidence="15" id="KW-0624">Polysaccharide degradation</keyword>
<feature type="domain" description="LysM" evidence="20">
    <location>
        <begin position="477"/>
        <end position="522"/>
    </location>
</feature>
<dbReference type="PROSITE" id="PS51910">
    <property type="entry name" value="GH18_2"/>
    <property type="match status" value="1"/>
</dbReference>
<keyword evidence="5" id="KW-0336">GPI-anchor</keyword>
<evidence type="ECO:0000256" key="10">
    <source>
        <dbReference type="ARBA" id="ARBA00023136"/>
    </source>
</evidence>
<dbReference type="InterPro" id="IPR050542">
    <property type="entry name" value="Glycosyl_Hydrlase18_Chitinase"/>
</dbReference>
<organism evidence="22 23">
    <name type="scientific">Hyaloscypha hepaticicola</name>
    <dbReference type="NCBI Taxonomy" id="2082293"/>
    <lineage>
        <taxon>Eukaryota</taxon>
        <taxon>Fungi</taxon>
        <taxon>Dikarya</taxon>
        <taxon>Ascomycota</taxon>
        <taxon>Pezizomycotina</taxon>
        <taxon>Leotiomycetes</taxon>
        <taxon>Helotiales</taxon>
        <taxon>Hyaloscyphaceae</taxon>
        <taxon>Hyaloscypha</taxon>
    </lineage>
</organism>
<dbReference type="PROSITE" id="PS01095">
    <property type="entry name" value="GH18_1"/>
    <property type="match status" value="1"/>
</dbReference>
<evidence type="ECO:0000256" key="19">
    <source>
        <dbReference type="SAM" id="SignalP"/>
    </source>
</evidence>
<evidence type="ECO:0000256" key="13">
    <source>
        <dbReference type="ARBA" id="ARBA00023288"/>
    </source>
</evidence>
<evidence type="ECO:0000256" key="6">
    <source>
        <dbReference type="ARBA" id="ARBA00022669"/>
    </source>
</evidence>
<dbReference type="STRING" id="1745343.A0A2J6PS70"/>
<dbReference type="GO" id="GO:0005886">
    <property type="term" value="C:plasma membrane"/>
    <property type="evidence" value="ECO:0007669"/>
    <property type="project" value="UniProtKB-SubCell"/>
</dbReference>
<evidence type="ECO:0000256" key="11">
    <source>
        <dbReference type="ARBA" id="ARBA00023180"/>
    </source>
</evidence>
<keyword evidence="4" id="KW-1003">Cell membrane</keyword>
<keyword evidence="10" id="KW-0472">Membrane</keyword>
<reference evidence="22 23" key="1">
    <citation type="submission" date="2016-05" db="EMBL/GenBank/DDBJ databases">
        <title>A degradative enzymes factory behind the ericoid mycorrhizal symbiosis.</title>
        <authorList>
            <consortium name="DOE Joint Genome Institute"/>
            <person name="Martino E."/>
            <person name="Morin E."/>
            <person name="Grelet G."/>
            <person name="Kuo A."/>
            <person name="Kohler A."/>
            <person name="Daghino S."/>
            <person name="Barry K."/>
            <person name="Choi C."/>
            <person name="Cichocki N."/>
            <person name="Clum A."/>
            <person name="Copeland A."/>
            <person name="Hainaut M."/>
            <person name="Haridas S."/>
            <person name="Labutti K."/>
            <person name="Lindquist E."/>
            <person name="Lipzen A."/>
            <person name="Khouja H.-R."/>
            <person name="Murat C."/>
            <person name="Ohm R."/>
            <person name="Olson A."/>
            <person name="Spatafora J."/>
            <person name="Veneault-Fourrey C."/>
            <person name="Henrissat B."/>
            <person name="Grigoriev I."/>
            <person name="Martin F."/>
            <person name="Perotto S."/>
        </authorList>
    </citation>
    <scope>NUCLEOTIDE SEQUENCE [LARGE SCALE GENOMIC DNA]</scope>
    <source>
        <strain evidence="22 23">UAMH 7357</strain>
    </source>
</reference>
<evidence type="ECO:0000256" key="16">
    <source>
        <dbReference type="ARBA" id="ARBA00025727"/>
    </source>
</evidence>
<feature type="chain" id="PRO_5014337146" description="chitinase" evidence="19">
    <location>
        <begin position="22"/>
        <end position="811"/>
    </location>
</feature>
<feature type="region of interest" description="Disordered" evidence="18">
    <location>
        <begin position="676"/>
        <end position="734"/>
    </location>
</feature>
<feature type="domain" description="LysM" evidence="20">
    <location>
        <begin position="627"/>
        <end position="672"/>
    </location>
</feature>
<accession>A0A2J6PS70</accession>
<evidence type="ECO:0000256" key="5">
    <source>
        <dbReference type="ARBA" id="ARBA00022622"/>
    </source>
</evidence>
<dbReference type="InterPro" id="IPR001579">
    <property type="entry name" value="Glyco_hydro_18_chit_AS"/>
</dbReference>
<dbReference type="SUPFAM" id="SSF51445">
    <property type="entry name" value="(Trans)glycosidases"/>
    <property type="match status" value="1"/>
</dbReference>
<sequence>MASFWSLTIVSLTFLINFTQATYDASAHTNLAVYWGQGAYQQRLLHFCNQSTIDIIPIGFVNYFPAQGNGFPGDNFGNQCSGPPYVYAGPGNDPADNQLQSNCPNLVADIPVCQAQYGKKIVLSLGGGIDTYGLTGAANGTAFADFLWGAFGPQTKAWLKEGLPRPFDGPNNQAVEVDGFDFDIEFPSSDNQAGYIAMIKRLRQHFGSASKKYIITGAPQCVVPDANMGQMITYAKFDIIWIQYYNTAQCSARNWVTANPNYLSTGIEEPSGFSFDAWEGFLEGTASQDAKLYIGLPAATNTDYYLSPSEASSLIKAYYCKPNFGGIMLWEATAAENNDVGCGETYYQAMKEILVDYSQDGSLSCVKAPKYPISTSSKASCTVTSTTTSSSAPTITPTPPCTKVYQVQSGDYCYLIWTEFGITEAQLYAWNPFLDAACDLQPGEVLCVAESTTSISSSVSVTTTSTSVSATPTACTKYYTVVSGDYCYLIETDFGITSAQLYAWNPTLDANCDLAVGQVLCVSESPTSTSSVSTTTTSTSVSATPTACTKHYTVVSGDYCYLIETNFGITSAQLYAWNPTLDANCDLSIGQVLCVSESPTSTSSSSTQVSTTSTSSTSSSPTAACTKTYKVVSGDYCYLIETNFGITSAQLYAWNPTLDANCDLSIGQILCVSESPVSSSSSTLTSTSSTKSSSSSSSSHSSTHLSTSSSSSRSSTSSTKSSTSTSSSPTPTPTPKLVCNSDNCLRQLRGTPAFATTFCASFTAAVHTATVGLPTDVANCQSDVGRISSACSCLGVSTATTLSTSMTAAKR</sequence>
<evidence type="ECO:0000259" key="21">
    <source>
        <dbReference type="PROSITE" id="PS51910"/>
    </source>
</evidence>
<keyword evidence="11" id="KW-0325">Glycoprotein</keyword>
<dbReference type="SUPFAM" id="SSF54106">
    <property type="entry name" value="LysM domain"/>
    <property type="match status" value="4"/>
</dbReference>
<dbReference type="CDD" id="cd00118">
    <property type="entry name" value="LysM"/>
    <property type="match status" value="4"/>
</dbReference>
<dbReference type="GO" id="GO:0008843">
    <property type="term" value="F:endochitinase activity"/>
    <property type="evidence" value="ECO:0007669"/>
    <property type="project" value="UniProtKB-EC"/>
</dbReference>
<feature type="domain" description="LysM" evidence="20">
    <location>
        <begin position="550"/>
        <end position="595"/>
    </location>
</feature>
<evidence type="ECO:0000256" key="17">
    <source>
        <dbReference type="RuleBase" id="RU000489"/>
    </source>
</evidence>
<keyword evidence="14 17" id="KW-0326">Glycosidase</keyword>
<dbReference type="CDD" id="cd02877">
    <property type="entry name" value="GH18_hevamine_XipI_class_III"/>
    <property type="match status" value="1"/>
</dbReference>